<dbReference type="VEuPathDB" id="FungiDB:FGRAMPH1_01G05409"/>
<accession>A0A098D6C2</accession>
<reference evidence="2" key="4">
    <citation type="submission" date="2017-01" db="UniProtKB">
        <authorList>
            <consortium name="EnsemblFungi"/>
        </authorList>
    </citation>
    <scope>IDENTIFICATION</scope>
    <source>
        <strain evidence="2">PH-1 / ATCC MYA-4620 / FGSC 9075 / NRRL 31084</strain>
    </source>
</reference>
<reference evidence="2 3" key="1">
    <citation type="journal article" date="2007" name="Science">
        <title>The Fusarium graminearum genome reveals a link between localized polymorphism and pathogen specialization.</title>
        <authorList>
            <person name="Cuomo C.A."/>
            <person name="Gueldener U."/>
            <person name="Xu J.-R."/>
            <person name="Trail F."/>
            <person name="Turgeon B.G."/>
            <person name="Di Pietro A."/>
            <person name="Walton J.D."/>
            <person name="Ma L.-J."/>
            <person name="Baker S.E."/>
            <person name="Rep M."/>
            <person name="Adam G."/>
            <person name="Antoniw J."/>
            <person name="Baldwin T."/>
            <person name="Calvo S.E."/>
            <person name="Chang Y.-L."/>
            <person name="DeCaprio D."/>
            <person name="Gale L.R."/>
            <person name="Gnerre S."/>
            <person name="Goswami R.S."/>
            <person name="Hammond-Kosack K."/>
            <person name="Harris L.J."/>
            <person name="Hilburn K."/>
            <person name="Kennell J.C."/>
            <person name="Kroken S."/>
            <person name="Magnuson J.K."/>
            <person name="Mannhaupt G."/>
            <person name="Mauceli E.W."/>
            <person name="Mewes H.-W."/>
            <person name="Mitterbauer R."/>
            <person name="Muehlbauer G."/>
            <person name="Muensterkoetter M."/>
            <person name="Nelson D."/>
            <person name="O'Donnell K."/>
            <person name="Ouellet T."/>
            <person name="Qi W."/>
            <person name="Quesneville H."/>
            <person name="Roncero M.I.G."/>
            <person name="Seong K.-Y."/>
            <person name="Tetko I.V."/>
            <person name="Urban M."/>
            <person name="Waalwijk C."/>
            <person name="Ward T.J."/>
            <person name="Yao J."/>
            <person name="Birren B.W."/>
            <person name="Kistler H.C."/>
        </authorList>
    </citation>
    <scope>NUCLEOTIDE SEQUENCE [LARGE SCALE GENOMIC DNA]</scope>
    <source>
        <strain evidence="3">ATCC MYA-4620 / CBS 123657 / FGSC 9075 / NRRL 31084 / PH-1</strain>
        <strain evidence="2">PH-1 / ATCC MYA-4620 / FGSC 9075 / NRRL 31084</strain>
    </source>
</reference>
<dbReference type="EMBL" id="HG970332">
    <property type="protein sequence ID" value="CEF74509.1"/>
    <property type="molecule type" value="Genomic_DNA"/>
</dbReference>
<dbReference type="RefSeq" id="XP_011318141.1">
    <property type="nucleotide sequence ID" value="XM_011319839.1"/>
</dbReference>
<dbReference type="KEGG" id="fgr:FGSG_12102"/>
<dbReference type="HOGENOM" id="CLU_906285_0_0_1"/>
<evidence type="ECO:0000313" key="1">
    <source>
        <dbReference type="EMBL" id="CEF74509.1"/>
    </source>
</evidence>
<dbReference type="InParanoid" id="I1S5I1"/>
<name>I1S5I1_GIBZE</name>
<dbReference type="AlphaFoldDB" id="I1S5I1"/>
<proteinExistence type="predicted"/>
<reference evidence="2 3" key="2">
    <citation type="journal article" date="2010" name="Nature">
        <title>Comparative genomics reveals mobile pathogenicity chromosomes in Fusarium.</title>
        <authorList>
            <person name="Ma L.J."/>
            <person name="van der Does H.C."/>
            <person name="Borkovich K.A."/>
            <person name="Coleman J.J."/>
            <person name="Daboussi M.J."/>
            <person name="Di Pietro A."/>
            <person name="Dufresne M."/>
            <person name="Freitag M."/>
            <person name="Grabherr M."/>
            <person name="Henrissat B."/>
            <person name="Houterman P.M."/>
            <person name="Kang S."/>
            <person name="Shim W.B."/>
            <person name="Woloshuk C."/>
            <person name="Xie X."/>
            <person name="Xu J.R."/>
            <person name="Antoniw J."/>
            <person name="Baker S.E."/>
            <person name="Bluhm B.H."/>
            <person name="Breakspear A."/>
            <person name="Brown D.W."/>
            <person name="Butchko R.A."/>
            <person name="Chapman S."/>
            <person name="Coulson R."/>
            <person name="Coutinho P.M."/>
            <person name="Danchin E.G."/>
            <person name="Diener A."/>
            <person name="Gale L.R."/>
            <person name="Gardiner D.M."/>
            <person name="Goff S."/>
            <person name="Hammond-Kosack K.E."/>
            <person name="Hilburn K."/>
            <person name="Hua-Van A."/>
            <person name="Jonkers W."/>
            <person name="Kazan K."/>
            <person name="Kodira C.D."/>
            <person name="Koehrsen M."/>
            <person name="Kumar L."/>
            <person name="Lee Y.H."/>
            <person name="Li L."/>
            <person name="Manners J.M."/>
            <person name="Miranda-Saavedra D."/>
            <person name="Mukherjee M."/>
            <person name="Park G."/>
            <person name="Park J."/>
            <person name="Park S.Y."/>
            <person name="Proctor R.H."/>
            <person name="Regev A."/>
            <person name="Ruiz-Roldan M.C."/>
            <person name="Sain D."/>
            <person name="Sakthikumar S."/>
            <person name="Sykes S."/>
            <person name="Schwartz D.C."/>
            <person name="Turgeon B.G."/>
            <person name="Wapinski I."/>
            <person name="Yoder O."/>
            <person name="Young S."/>
            <person name="Zeng Q."/>
            <person name="Zhou S."/>
            <person name="Galagan J."/>
            <person name="Cuomo C.A."/>
            <person name="Kistler H.C."/>
            <person name="Rep M."/>
        </authorList>
    </citation>
    <scope>GENOME REANNOTATION</scope>
    <source>
        <strain evidence="3">ATCC MYA-4620 / CBS 123657 / FGSC 9075 / NRRL 31084 / PH-1</strain>
        <strain evidence="2">PH-1 / ATCC MYA-4620 / FGSC 9075 / NRRL 31084</strain>
    </source>
</reference>
<evidence type="ECO:0000313" key="3">
    <source>
        <dbReference type="Proteomes" id="UP000070720"/>
    </source>
</evidence>
<accession>I1S5I1</accession>
<keyword evidence="3" id="KW-1185">Reference proteome</keyword>
<sequence length="307" mass="35597">MYQNGKGGRGDVHGHAGSSLGLIDIATMSDIVQWPTSLPDHNEWDEDLGLHPKDKRSKTNIVLEADERIPIYRLVSGTAWTFSNMFRRHLSPLDKRAAKEFKICSDNIFERREEGKCSTKRQAFTIYVVYTSDKLRDSKFVRKNFSFGLGFLVETSTGRQMTRSIVKMIKVTRTLDRRLRFSNQWLMGYGKHERFLEQPSVLQIIAQSWLDRWPAARFWTKQLTKAPLDDIVRFPPPSLLCHGEQYKDHYNNQPSISNVSWTFTSVELPLELSPGNVASIVNWVSPCRLLKRRTFERALPRPFNTLY</sequence>
<gene>
    <name evidence="1" type="ORF">FGRAMPH1_01T05409</name>
</gene>
<evidence type="ECO:0000313" key="2">
    <source>
        <dbReference type="EnsemblFungi" id="CEF74509"/>
    </source>
</evidence>
<organism evidence="1 3">
    <name type="scientific">Gibberella zeae (strain ATCC MYA-4620 / CBS 123657 / FGSC 9075 / NRRL 31084 / PH-1)</name>
    <name type="common">Wheat head blight fungus</name>
    <name type="synonym">Fusarium graminearum</name>
    <dbReference type="NCBI Taxonomy" id="229533"/>
    <lineage>
        <taxon>Eukaryota</taxon>
        <taxon>Fungi</taxon>
        <taxon>Dikarya</taxon>
        <taxon>Ascomycota</taxon>
        <taxon>Pezizomycotina</taxon>
        <taxon>Sordariomycetes</taxon>
        <taxon>Hypocreomycetidae</taxon>
        <taxon>Hypocreales</taxon>
        <taxon>Nectriaceae</taxon>
        <taxon>Fusarium</taxon>
    </lineage>
</organism>
<dbReference type="Proteomes" id="UP000070720">
    <property type="component" value="Chromosome 1"/>
</dbReference>
<protein>
    <submittedName>
        <fullName evidence="1">Chromosome 1, complete genome</fullName>
    </submittedName>
</protein>
<dbReference type="EnsemblFungi" id="CEF74509">
    <property type="protein sequence ID" value="CEF74509"/>
    <property type="gene ID" value="FGRRES_12102"/>
</dbReference>
<reference evidence="1 3" key="3">
    <citation type="journal article" date="2015" name="BMC Genomics">
        <title>The completed genome sequence of the pathogenic ascomycete fungus Fusarium graminearum.</title>
        <authorList>
            <person name="King R."/>
            <person name="Urban M."/>
            <person name="Hammond-Kosack M.C."/>
            <person name="Hassani-Pak K."/>
            <person name="Hammond-Kosack K.E."/>
        </authorList>
    </citation>
    <scope>NUCLEOTIDE SEQUENCE [LARGE SCALE GENOMIC DNA]</scope>
    <source>
        <strain evidence="3">ATCC MYA-4620 / CBS 123657 / FGSC 9075 / NRRL 31084 / PH-1</strain>
        <strain evidence="1">PH-1</strain>
    </source>
</reference>